<dbReference type="OrthoDB" id="9807403at2"/>
<dbReference type="RefSeq" id="WP_107990646.1">
    <property type="nucleotide sequence ID" value="NZ_QAYG01000006.1"/>
</dbReference>
<evidence type="ECO:0000256" key="1">
    <source>
        <dbReference type="ARBA" id="ARBA00022598"/>
    </source>
</evidence>
<gene>
    <name evidence="6" type="primary">tilS</name>
    <name evidence="8" type="ORF">C8N35_10670</name>
</gene>
<keyword evidence="3 6" id="KW-0547">Nucleotide-binding</keyword>
<dbReference type="InterPro" id="IPR012795">
    <property type="entry name" value="tRNA_Ile_lys_synt_N"/>
</dbReference>
<evidence type="ECO:0000313" key="8">
    <source>
        <dbReference type="EMBL" id="PTW59688.1"/>
    </source>
</evidence>
<accession>A0A2T5V7F1</accession>
<evidence type="ECO:0000259" key="7">
    <source>
        <dbReference type="Pfam" id="PF01171"/>
    </source>
</evidence>
<proteinExistence type="inferred from homology"/>
<feature type="domain" description="tRNA(Ile)-lysidine/2-thiocytidine synthase N-terminal" evidence="7">
    <location>
        <begin position="29"/>
        <end position="209"/>
    </location>
</feature>
<keyword evidence="2 6" id="KW-0819">tRNA processing</keyword>
<dbReference type="PANTHER" id="PTHR43033:SF1">
    <property type="entry name" value="TRNA(ILE)-LYSIDINE SYNTHASE-RELATED"/>
    <property type="match status" value="1"/>
</dbReference>
<comment type="catalytic activity">
    <reaction evidence="5 6">
        <text>cytidine(34) in tRNA(Ile2) + L-lysine + ATP = lysidine(34) in tRNA(Ile2) + AMP + diphosphate + H(+)</text>
        <dbReference type="Rhea" id="RHEA:43744"/>
        <dbReference type="Rhea" id="RHEA-COMP:10625"/>
        <dbReference type="Rhea" id="RHEA-COMP:10670"/>
        <dbReference type="ChEBI" id="CHEBI:15378"/>
        <dbReference type="ChEBI" id="CHEBI:30616"/>
        <dbReference type="ChEBI" id="CHEBI:32551"/>
        <dbReference type="ChEBI" id="CHEBI:33019"/>
        <dbReference type="ChEBI" id="CHEBI:82748"/>
        <dbReference type="ChEBI" id="CHEBI:83665"/>
        <dbReference type="ChEBI" id="CHEBI:456215"/>
        <dbReference type="EC" id="6.3.4.19"/>
    </reaction>
</comment>
<evidence type="ECO:0000256" key="5">
    <source>
        <dbReference type="ARBA" id="ARBA00048539"/>
    </source>
</evidence>
<dbReference type="InterPro" id="IPR011063">
    <property type="entry name" value="TilS/TtcA_N"/>
</dbReference>
<comment type="domain">
    <text evidence="6">The N-terminal region contains the highly conserved SGGXDS motif, predicted to be a P-loop motif involved in ATP binding.</text>
</comment>
<dbReference type="NCBIfam" id="TIGR02432">
    <property type="entry name" value="lysidine_TilS_N"/>
    <property type="match status" value="1"/>
</dbReference>
<evidence type="ECO:0000313" key="9">
    <source>
        <dbReference type="Proteomes" id="UP000244081"/>
    </source>
</evidence>
<dbReference type="Pfam" id="PF01171">
    <property type="entry name" value="ATP_bind_3"/>
    <property type="match status" value="1"/>
</dbReference>
<comment type="subcellular location">
    <subcellularLocation>
        <location evidence="6">Cytoplasm</location>
    </subcellularLocation>
</comment>
<dbReference type="EC" id="6.3.4.19" evidence="6"/>
<organism evidence="8 9">
    <name type="scientific">Breoghania corrubedonensis</name>
    <dbReference type="NCBI Taxonomy" id="665038"/>
    <lineage>
        <taxon>Bacteria</taxon>
        <taxon>Pseudomonadati</taxon>
        <taxon>Pseudomonadota</taxon>
        <taxon>Alphaproteobacteria</taxon>
        <taxon>Hyphomicrobiales</taxon>
        <taxon>Stappiaceae</taxon>
        <taxon>Breoghania</taxon>
    </lineage>
</organism>
<dbReference type="GO" id="GO:0006400">
    <property type="term" value="P:tRNA modification"/>
    <property type="evidence" value="ECO:0007669"/>
    <property type="project" value="UniProtKB-UniRule"/>
</dbReference>
<evidence type="ECO:0000256" key="2">
    <source>
        <dbReference type="ARBA" id="ARBA00022694"/>
    </source>
</evidence>
<evidence type="ECO:0000256" key="6">
    <source>
        <dbReference type="HAMAP-Rule" id="MF_01161"/>
    </source>
</evidence>
<name>A0A2T5V7F1_9HYPH</name>
<dbReference type="Proteomes" id="UP000244081">
    <property type="component" value="Unassembled WGS sequence"/>
</dbReference>
<comment type="caution">
    <text evidence="8">The sequence shown here is derived from an EMBL/GenBank/DDBJ whole genome shotgun (WGS) entry which is preliminary data.</text>
</comment>
<reference evidence="8 9" key="1">
    <citation type="submission" date="2018-04" db="EMBL/GenBank/DDBJ databases">
        <title>Genomic Encyclopedia of Archaeal and Bacterial Type Strains, Phase II (KMG-II): from individual species to whole genera.</title>
        <authorList>
            <person name="Goeker M."/>
        </authorList>
    </citation>
    <scope>NUCLEOTIDE SEQUENCE [LARGE SCALE GENOMIC DNA]</scope>
    <source>
        <strain evidence="8 9">DSM 23382</strain>
    </source>
</reference>
<comment type="similarity">
    <text evidence="6">Belongs to the tRNA(Ile)-lysidine synthase family.</text>
</comment>
<evidence type="ECO:0000256" key="4">
    <source>
        <dbReference type="ARBA" id="ARBA00022840"/>
    </source>
</evidence>
<dbReference type="CDD" id="cd01992">
    <property type="entry name" value="TilS_N"/>
    <property type="match status" value="1"/>
</dbReference>
<feature type="binding site" evidence="6">
    <location>
        <begin position="34"/>
        <end position="39"/>
    </location>
    <ligand>
        <name>ATP</name>
        <dbReference type="ChEBI" id="CHEBI:30616"/>
    </ligand>
</feature>
<evidence type="ECO:0000256" key="3">
    <source>
        <dbReference type="ARBA" id="ARBA00022741"/>
    </source>
</evidence>
<keyword evidence="1 6" id="KW-0436">Ligase</keyword>
<dbReference type="InterPro" id="IPR012094">
    <property type="entry name" value="tRNA_Ile_lys_synt"/>
</dbReference>
<keyword evidence="4 6" id="KW-0067">ATP-binding</keyword>
<dbReference type="SUPFAM" id="SSF52402">
    <property type="entry name" value="Adenine nucleotide alpha hydrolases-like"/>
    <property type="match status" value="1"/>
</dbReference>
<dbReference type="AlphaFoldDB" id="A0A2T5V7F1"/>
<dbReference type="GO" id="GO:0032267">
    <property type="term" value="F:tRNA(Ile)-lysidine synthase activity"/>
    <property type="evidence" value="ECO:0007669"/>
    <property type="project" value="UniProtKB-EC"/>
</dbReference>
<dbReference type="Gene3D" id="3.40.50.620">
    <property type="entry name" value="HUPs"/>
    <property type="match status" value="1"/>
</dbReference>
<dbReference type="GO" id="GO:0005737">
    <property type="term" value="C:cytoplasm"/>
    <property type="evidence" value="ECO:0007669"/>
    <property type="project" value="UniProtKB-SubCell"/>
</dbReference>
<dbReference type="InterPro" id="IPR014729">
    <property type="entry name" value="Rossmann-like_a/b/a_fold"/>
</dbReference>
<protein>
    <recommendedName>
        <fullName evidence="6">tRNA(Ile)-lysidine synthase</fullName>
        <ecNumber evidence="6">6.3.4.19</ecNumber>
    </recommendedName>
    <alternativeName>
        <fullName evidence="6">tRNA(Ile)-2-lysyl-cytidine synthase</fullName>
    </alternativeName>
    <alternativeName>
        <fullName evidence="6">tRNA(Ile)-lysidine synthetase</fullName>
    </alternativeName>
</protein>
<keyword evidence="9" id="KW-1185">Reference proteome</keyword>
<dbReference type="EMBL" id="QAYG01000006">
    <property type="protein sequence ID" value="PTW59688.1"/>
    <property type="molecule type" value="Genomic_DNA"/>
</dbReference>
<dbReference type="HAMAP" id="MF_01161">
    <property type="entry name" value="tRNA_Ile_lys_synt"/>
    <property type="match status" value="1"/>
</dbReference>
<comment type="function">
    <text evidence="6">Ligates lysine onto the cytidine present at position 34 of the AUA codon-specific tRNA(Ile) that contains the anticodon CAU, in an ATP-dependent manner. Cytidine is converted to lysidine, thus changing the amino acid specificity of the tRNA from methionine to isoleucine.</text>
</comment>
<keyword evidence="6" id="KW-0963">Cytoplasm</keyword>
<dbReference type="PANTHER" id="PTHR43033">
    <property type="entry name" value="TRNA(ILE)-LYSIDINE SYNTHASE-RELATED"/>
    <property type="match status" value="1"/>
</dbReference>
<dbReference type="GO" id="GO:0005524">
    <property type="term" value="F:ATP binding"/>
    <property type="evidence" value="ECO:0007669"/>
    <property type="project" value="UniProtKB-UniRule"/>
</dbReference>
<sequence>MPAVVDDGTPLCESEAARLFAPLARHRLIALAVSGGGDSMALLHLYDRWRKACPQAPRAVVFTVDHGLRAEAADEAAMVARHCETLRIPHKTLRWQGPRPASGIQEAARAARYSLMIGEMAVLGADALVLAHTCDDQAETFLDRLARGSGVYGLAAMAPETRREGIVLARPLLDVSRARLRTMLVAAGIAWVDDPSNEDSHYRRVRMRRLLPVLEREGLGRDRLVATARSMARAAAALDGWVDGIIAGDVMRHPAGPCRFAASLLECLPDEVALRLVARLLRDTGGASHVPRLARLEAALADLGSNEGRRTLAGCVMERRDGEILVHREIGRAGLDELEIRPGETGIWDRRFAVTLSADAAGPVRITALGAGGLRRAGLAPPQGWPRAAFAGAPAARRGGDVLALPGFDLTPAAQWRGSVVARRIGILR</sequence>